<dbReference type="GO" id="GO:0005737">
    <property type="term" value="C:cytoplasm"/>
    <property type="evidence" value="ECO:0007669"/>
    <property type="project" value="TreeGrafter"/>
</dbReference>
<dbReference type="Gene3D" id="3.40.30.10">
    <property type="entry name" value="Glutaredoxin"/>
    <property type="match status" value="1"/>
</dbReference>
<keyword evidence="6" id="KW-1185">Reference proteome</keyword>
<gene>
    <name evidence="5" type="ORF">chiPu_0026900</name>
</gene>
<dbReference type="InterPro" id="IPR002109">
    <property type="entry name" value="Glutaredoxin"/>
</dbReference>
<evidence type="ECO:0000313" key="5">
    <source>
        <dbReference type="EMBL" id="GCC42988.1"/>
    </source>
</evidence>
<dbReference type="Pfam" id="PF00462">
    <property type="entry name" value="Glutaredoxin"/>
    <property type="match status" value="1"/>
</dbReference>
<dbReference type="GO" id="GO:0015038">
    <property type="term" value="F:glutathione disulfide oxidoreductase activity"/>
    <property type="evidence" value="ECO:0007669"/>
    <property type="project" value="TreeGrafter"/>
</dbReference>
<dbReference type="OrthoDB" id="418495at2759"/>
<proteinExistence type="predicted"/>
<dbReference type="PANTHER" id="PTHR45694:SF5">
    <property type="entry name" value="GLUTAREDOXIN 2"/>
    <property type="match status" value="1"/>
</dbReference>
<reference evidence="5 6" key="1">
    <citation type="journal article" date="2018" name="Nat. Ecol. Evol.">
        <title>Shark genomes provide insights into elasmobranch evolution and the origin of vertebrates.</title>
        <authorList>
            <person name="Hara Y"/>
            <person name="Yamaguchi K"/>
            <person name="Onimaru K"/>
            <person name="Kadota M"/>
            <person name="Koyanagi M"/>
            <person name="Keeley SD"/>
            <person name="Tatsumi K"/>
            <person name="Tanaka K"/>
            <person name="Motone F"/>
            <person name="Kageyama Y"/>
            <person name="Nozu R"/>
            <person name="Adachi N"/>
            <person name="Nishimura O"/>
            <person name="Nakagawa R"/>
            <person name="Tanegashima C"/>
            <person name="Kiyatake I"/>
            <person name="Matsumoto R"/>
            <person name="Murakumo K"/>
            <person name="Nishida K"/>
            <person name="Terakita A"/>
            <person name="Kuratani S"/>
            <person name="Sato K"/>
            <person name="Hyodo S Kuraku.S."/>
        </authorList>
    </citation>
    <scope>NUCLEOTIDE SEQUENCE [LARGE SCALE GENOMIC DNA]</scope>
</reference>
<dbReference type="PROSITE" id="PS00195">
    <property type="entry name" value="GLUTAREDOXIN_1"/>
    <property type="match status" value="1"/>
</dbReference>
<accession>A0A401TK31</accession>
<dbReference type="GO" id="GO:0034599">
    <property type="term" value="P:cellular response to oxidative stress"/>
    <property type="evidence" value="ECO:0007669"/>
    <property type="project" value="TreeGrafter"/>
</dbReference>
<evidence type="ECO:0000256" key="2">
    <source>
        <dbReference type="ARBA" id="ARBA00023157"/>
    </source>
</evidence>
<dbReference type="PRINTS" id="PR00160">
    <property type="entry name" value="GLUTAREDOXIN"/>
</dbReference>
<feature type="non-terminal residue" evidence="5">
    <location>
        <position position="1"/>
    </location>
</feature>
<dbReference type="EMBL" id="BEZZ01090129">
    <property type="protein sequence ID" value="GCC42988.1"/>
    <property type="molecule type" value="Genomic_DNA"/>
</dbReference>
<feature type="domain" description="Glutaredoxin" evidence="4">
    <location>
        <begin position="8"/>
        <end position="60"/>
    </location>
</feature>
<dbReference type="AlphaFoldDB" id="A0A401TK31"/>
<dbReference type="STRING" id="137246.A0A401TK31"/>
<sequence>DTITQNRVVIFSKTTCPYCDIVKNIFADLGIPYKAIELDLRNDGVHLQYILTEMTGIKTVS</sequence>
<comment type="function">
    <text evidence="1">Has a glutathione-disulfide oxidoreductase activity in the presence of NADPH and glutathione reductase. Reduces low molecular weight disulfides and proteins.</text>
</comment>
<organism evidence="5 6">
    <name type="scientific">Chiloscyllium punctatum</name>
    <name type="common">Brownbanded bambooshark</name>
    <name type="synonym">Hemiscyllium punctatum</name>
    <dbReference type="NCBI Taxonomy" id="137246"/>
    <lineage>
        <taxon>Eukaryota</taxon>
        <taxon>Metazoa</taxon>
        <taxon>Chordata</taxon>
        <taxon>Craniata</taxon>
        <taxon>Vertebrata</taxon>
        <taxon>Chondrichthyes</taxon>
        <taxon>Elasmobranchii</taxon>
        <taxon>Galeomorphii</taxon>
        <taxon>Galeoidea</taxon>
        <taxon>Orectolobiformes</taxon>
        <taxon>Hemiscylliidae</taxon>
        <taxon>Chiloscyllium</taxon>
    </lineage>
</organism>
<evidence type="ECO:0000256" key="3">
    <source>
        <dbReference type="ARBA" id="ARBA00023284"/>
    </source>
</evidence>
<dbReference type="Proteomes" id="UP000287033">
    <property type="component" value="Unassembled WGS sequence"/>
</dbReference>
<dbReference type="PROSITE" id="PS51354">
    <property type="entry name" value="GLUTAREDOXIN_2"/>
    <property type="match status" value="1"/>
</dbReference>
<dbReference type="PANTHER" id="PTHR45694">
    <property type="entry name" value="GLUTAREDOXIN 2"/>
    <property type="match status" value="1"/>
</dbReference>
<evidence type="ECO:0000256" key="1">
    <source>
        <dbReference type="ARBA" id="ARBA00002549"/>
    </source>
</evidence>
<protein>
    <recommendedName>
        <fullName evidence="4">Glutaredoxin domain-containing protein</fullName>
    </recommendedName>
</protein>
<evidence type="ECO:0000313" key="6">
    <source>
        <dbReference type="Proteomes" id="UP000287033"/>
    </source>
</evidence>
<comment type="caution">
    <text evidence="5">The sequence shown here is derived from an EMBL/GenBank/DDBJ whole genome shotgun (WGS) entry which is preliminary data.</text>
</comment>
<dbReference type="InterPro" id="IPR011767">
    <property type="entry name" value="GLR_AS"/>
</dbReference>
<keyword evidence="2" id="KW-1015">Disulfide bond</keyword>
<evidence type="ECO:0000259" key="4">
    <source>
        <dbReference type="Pfam" id="PF00462"/>
    </source>
</evidence>
<keyword evidence="3" id="KW-0676">Redox-active center</keyword>
<dbReference type="SUPFAM" id="SSF52833">
    <property type="entry name" value="Thioredoxin-like"/>
    <property type="match status" value="1"/>
</dbReference>
<name>A0A401TK31_CHIPU</name>
<dbReference type="InterPro" id="IPR014025">
    <property type="entry name" value="Glutaredoxin_subgr"/>
</dbReference>
<dbReference type="InterPro" id="IPR036249">
    <property type="entry name" value="Thioredoxin-like_sf"/>
</dbReference>